<feature type="compositionally biased region" description="Polar residues" evidence="1">
    <location>
        <begin position="240"/>
        <end position="254"/>
    </location>
</feature>
<accession>A0AAQ3MDJ5</accession>
<proteinExistence type="predicted"/>
<evidence type="ECO:0000313" key="3">
    <source>
        <dbReference type="Proteomes" id="UP001374535"/>
    </source>
</evidence>
<reference evidence="2 3" key="1">
    <citation type="journal article" date="2023" name="Life. Sci Alliance">
        <title>Evolutionary insights into 3D genome organization and epigenetic landscape of Vigna mungo.</title>
        <authorList>
            <person name="Junaid A."/>
            <person name="Singh B."/>
            <person name="Bhatia S."/>
        </authorList>
    </citation>
    <scope>NUCLEOTIDE SEQUENCE [LARGE SCALE GENOMIC DNA]</scope>
    <source>
        <strain evidence="2">Urdbean</strain>
    </source>
</reference>
<feature type="region of interest" description="Disordered" evidence="1">
    <location>
        <begin position="240"/>
        <end position="262"/>
    </location>
</feature>
<feature type="region of interest" description="Disordered" evidence="1">
    <location>
        <begin position="159"/>
        <end position="178"/>
    </location>
</feature>
<feature type="compositionally biased region" description="Polar residues" evidence="1">
    <location>
        <begin position="159"/>
        <end position="170"/>
    </location>
</feature>
<keyword evidence="3" id="KW-1185">Reference proteome</keyword>
<name>A0AAQ3MDJ5_VIGMU</name>
<protein>
    <submittedName>
        <fullName evidence="2">Uncharacterized protein</fullName>
    </submittedName>
</protein>
<dbReference type="EMBL" id="CP144690">
    <property type="protein sequence ID" value="WVY89162.1"/>
    <property type="molecule type" value="Genomic_DNA"/>
</dbReference>
<organism evidence="2 3">
    <name type="scientific">Vigna mungo</name>
    <name type="common">Black gram</name>
    <name type="synonym">Phaseolus mungo</name>
    <dbReference type="NCBI Taxonomy" id="3915"/>
    <lineage>
        <taxon>Eukaryota</taxon>
        <taxon>Viridiplantae</taxon>
        <taxon>Streptophyta</taxon>
        <taxon>Embryophyta</taxon>
        <taxon>Tracheophyta</taxon>
        <taxon>Spermatophyta</taxon>
        <taxon>Magnoliopsida</taxon>
        <taxon>eudicotyledons</taxon>
        <taxon>Gunneridae</taxon>
        <taxon>Pentapetalae</taxon>
        <taxon>rosids</taxon>
        <taxon>fabids</taxon>
        <taxon>Fabales</taxon>
        <taxon>Fabaceae</taxon>
        <taxon>Papilionoideae</taxon>
        <taxon>50 kb inversion clade</taxon>
        <taxon>NPAAA clade</taxon>
        <taxon>indigoferoid/millettioid clade</taxon>
        <taxon>Phaseoleae</taxon>
        <taxon>Vigna</taxon>
    </lineage>
</organism>
<gene>
    <name evidence="2" type="ORF">V8G54_034676</name>
</gene>
<sequence>MFAFDIATSATRGFVFILHLSHSSSLFQRFNRLVVSRRENSVSLVYFLRSGVFLLSTYHNSRPALSQISFSTRCLVVFIPMKSGRRVMSTLASKPSLVPDSFALPREMLNVFLDYAPVVSIIESKKCTPIAEIEALLYGHETRLTRYVQETQSLVMPSPKYTQSTYSRGGNQRGGFHGSSHGGGSSACGCGHKFANSQCQICLKFGHTANVCHFRSDISFQPHEPLFFIDPVTQQSNPFSVGSKKTSNTWTNPNTKSTATASPSASFHVTSEPLNIKQMQQFNGPDQIFFGNDVGLSISSVGSSSFVSPFYSRGTKNVLLHGVVGPDGLYSFTIVHLFPHSSSLLCSPLFPARLAPLIPVSVNLVLENLIGNLLMILLVYSPLELIFTDFWGAAHITSHGGYKYYVSFVGEE</sequence>
<evidence type="ECO:0000256" key="1">
    <source>
        <dbReference type="SAM" id="MobiDB-lite"/>
    </source>
</evidence>
<dbReference type="AlphaFoldDB" id="A0AAQ3MDJ5"/>
<dbReference type="Proteomes" id="UP001374535">
    <property type="component" value="Chromosome 11"/>
</dbReference>
<evidence type="ECO:0000313" key="2">
    <source>
        <dbReference type="EMBL" id="WVY89162.1"/>
    </source>
</evidence>